<evidence type="ECO:0000313" key="2">
    <source>
        <dbReference type="Proteomes" id="UP001066276"/>
    </source>
</evidence>
<proteinExistence type="predicted"/>
<comment type="caution">
    <text evidence="1">The sequence shown here is derived from an EMBL/GenBank/DDBJ whole genome shotgun (WGS) entry which is preliminary data.</text>
</comment>
<dbReference type="Proteomes" id="UP001066276">
    <property type="component" value="Chromosome 10"/>
</dbReference>
<dbReference type="EMBL" id="JANPWB010000014">
    <property type="protein sequence ID" value="KAJ1100447.1"/>
    <property type="molecule type" value="Genomic_DNA"/>
</dbReference>
<gene>
    <name evidence="1" type="ORF">NDU88_005533</name>
</gene>
<protein>
    <submittedName>
        <fullName evidence="1">Uncharacterized protein</fullName>
    </submittedName>
</protein>
<name>A0AAV7MA90_PLEWA</name>
<keyword evidence="2" id="KW-1185">Reference proteome</keyword>
<evidence type="ECO:0000313" key="1">
    <source>
        <dbReference type="EMBL" id="KAJ1100447.1"/>
    </source>
</evidence>
<organism evidence="1 2">
    <name type="scientific">Pleurodeles waltl</name>
    <name type="common">Iberian ribbed newt</name>
    <dbReference type="NCBI Taxonomy" id="8319"/>
    <lineage>
        <taxon>Eukaryota</taxon>
        <taxon>Metazoa</taxon>
        <taxon>Chordata</taxon>
        <taxon>Craniata</taxon>
        <taxon>Vertebrata</taxon>
        <taxon>Euteleostomi</taxon>
        <taxon>Amphibia</taxon>
        <taxon>Batrachia</taxon>
        <taxon>Caudata</taxon>
        <taxon>Salamandroidea</taxon>
        <taxon>Salamandridae</taxon>
        <taxon>Pleurodelinae</taxon>
        <taxon>Pleurodeles</taxon>
    </lineage>
</organism>
<reference evidence="1" key="1">
    <citation type="journal article" date="2022" name="bioRxiv">
        <title>Sequencing and chromosome-scale assembly of the giantPleurodeles waltlgenome.</title>
        <authorList>
            <person name="Brown T."/>
            <person name="Elewa A."/>
            <person name="Iarovenko S."/>
            <person name="Subramanian E."/>
            <person name="Araus A.J."/>
            <person name="Petzold A."/>
            <person name="Susuki M."/>
            <person name="Suzuki K.-i.T."/>
            <person name="Hayashi T."/>
            <person name="Toyoda A."/>
            <person name="Oliveira C."/>
            <person name="Osipova E."/>
            <person name="Leigh N.D."/>
            <person name="Simon A."/>
            <person name="Yun M.H."/>
        </authorList>
    </citation>
    <scope>NUCLEOTIDE SEQUENCE</scope>
    <source>
        <strain evidence="1">20211129_DDA</strain>
        <tissue evidence="1">Liver</tissue>
    </source>
</reference>
<sequence>MLLYHTFTDTTQSHRVLPVIAPRRLPDSALCDPGAHTHPQLHPVKRAHPTGGKYLCGTAAELYRAQAGHLGSRDLQPAQTSGGGRAALHTGQTGLEAKVKLKVAVWRRQGLPLGPGMRKETPGARVGSPASRAPFLDFWFQISGDADLHICSALYMAEDLQGAGMQTRLCSCAQPAARAHVHSDCDPIILKCLH</sequence>
<dbReference type="AlphaFoldDB" id="A0AAV7MA90"/>
<accession>A0AAV7MA90</accession>